<evidence type="ECO:0000313" key="2">
    <source>
        <dbReference type="Proteomes" id="UP000537592"/>
    </source>
</evidence>
<evidence type="ECO:0000313" key="1">
    <source>
        <dbReference type="EMBL" id="MBB3808221.1"/>
    </source>
</evidence>
<proteinExistence type="predicted"/>
<evidence type="ECO:0008006" key="3">
    <source>
        <dbReference type="Google" id="ProtNLM"/>
    </source>
</evidence>
<dbReference type="Pfam" id="PF09866">
    <property type="entry name" value="DUF2093"/>
    <property type="match status" value="1"/>
</dbReference>
<gene>
    <name evidence="1" type="ORF">FHS81_000275</name>
</gene>
<keyword evidence="2" id="KW-1185">Reference proteome</keyword>
<dbReference type="InterPro" id="IPR018661">
    <property type="entry name" value="DUF2093"/>
</dbReference>
<protein>
    <recommendedName>
        <fullName evidence="3">DUF2093 domain-containing protein</fullName>
    </recommendedName>
</protein>
<organism evidence="1 2">
    <name type="scientific">Pseudochelatococcus contaminans</name>
    <dbReference type="NCBI Taxonomy" id="1538103"/>
    <lineage>
        <taxon>Bacteria</taxon>
        <taxon>Pseudomonadati</taxon>
        <taxon>Pseudomonadota</taxon>
        <taxon>Alphaproteobacteria</taxon>
        <taxon>Hyphomicrobiales</taxon>
        <taxon>Chelatococcaceae</taxon>
        <taxon>Pseudochelatococcus</taxon>
    </lineage>
</organism>
<dbReference type="EMBL" id="JACICC010000001">
    <property type="protein sequence ID" value="MBB3808221.1"/>
    <property type="molecule type" value="Genomic_DNA"/>
</dbReference>
<dbReference type="RefSeq" id="WP_210281490.1">
    <property type="nucleotide sequence ID" value="NZ_JACICC010000001.1"/>
</dbReference>
<accession>A0A7W6EEJ4</accession>
<sequence length="77" mass="8845">MNRQDFKFSGAGEAQLQYLDGDYRVVRSGTFVRCAVTGRPIPLDELRYWNVDLQEAYISPEAVRERLIKLGQIKPAQ</sequence>
<name>A0A7W6EEJ4_9HYPH</name>
<dbReference type="AlphaFoldDB" id="A0A7W6EEJ4"/>
<dbReference type="Proteomes" id="UP000537592">
    <property type="component" value="Unassembled WGS sequence"/>
</dbReference>
<reference evidence="1 2" key="1">
    <citation type="submission" date="2020-08" db="EMBL/GenBank/DDBJ databases">
        <title>Genomic Encyclopedia of Type Strains, Phase IV (KMG-IV): sequencing the most valuable type-strain genomes for metagenomic binning, comparative biology and taxonomic classification.</title>
        <authorList>
            <person name="Goeker M."/>
        </authorList>
    </citation>
    <scope>NUCLEOTIDE SEQUENCE [LARGE SCALE GENOMIC DNA]</scope>
    <source>
        <strain evidence="1 2">DSM 28760</strain>
    </source>
</reference>
<comment type="caution">
    <text evidence="1">The sequence shown here is derived from an EMBL/GenBank/DDBJ whole genome shotgun (WGS) entry which is preliminary data.</text>
</comment>